<feature type="non-terminal residue" evidence="1">
    <location>
        <position position="92"/>
    </location>
</feature>
<name>A0AAV5VMB8_9BILA</name>
<organism evidence="1 2">
    <name type="scientific">Pristionchus fissidentatus</name>
    <dbReference type="NCBI Taxonomy" id="1538716"/>
    <lineage>
        <taxon>Eukaryota</taxon>
        <taxon>Metazoa</taxon>
        <taxon>Ecdysozoa</taxon>
        <taxon>Nematoda</taxon>
        <taxon>Chromadorea</taxon>
        <taxon>Rhabditida</taxon>
        <taxon>Rhabditina</taxon>
        <taxon>Diplogasteromorpha</taxon>
        <taxon>Diplogasteroidea</taxon>
        <taxon>Neodiplogasteridae</taxon>
        <taxon>Pristionchus</taxon>
    </lineage>
</organism>
<dbReference type="AlphaFoldDB" id="A0AAV5VMB8"/>
<proteinExistence type="predicted"/>
<accession>A0AAV5VMB8</accession>
<gene>
    <name evidence="1" type="ORF">PFISCL1PPCAC_11122</name>
</gene>
<sequence>FPVIGLKRHQEDVHFEHQLDKNLPAALAHVAMKHGFPTVPIKHYSGVEFVAAANFDSSTTLDQGVLANTEIQANVDIVKQLFVCHKNKSIRP</sequence>
<dbReference type="Proteomes" id="UP001432322">
    <property type="component" value="Unassembled WGS sequence"/>
</dbReference>
<dbReference type="EMBL" id="BTSY01000003">
    <property type="protein sequence ID" value="GMT19825.1"/>
    <property type="molecule type" value="Genomic_DNA"/>
</dbReference>
<evidence type="ECO:0000313" key="2">
    <source>
        <dbReference type="Proteomes" id="UP001432322"/>
    </source>
</evidence>
<protein>
    <submittedName>
        <fullName evidence="1">Uncharacterized protein</fullName>
    </submittedName>
</protein>
<reference evidence="1" key="1">
    <citation type="submission" date="2023-10" db="EMBL/GenBank/DDBJ databases">
        <title>Genome assembly of Pristionchus species.</title>
        <authorList>
            <person name="Yoshida K."/>
            <person name="Sommer R.J."/>
        </authorList>
    </citation>
    <scope>NUCLEOTIDE SEQUENCE</scope>
    <source>
        <strain evidence="1">RS5133</strain>
    </source>
</reference>
<comment type="caution">
    <text evidence="1">The sequence shown here is derived from an EMBL/GenBank/DDBJ whole genome shotgun (WGS) entry which is preliminary data.</text>
</comment>
<feature type="non-terminal residue" evidence="1">
    <location>
        <position position="1"/>
    </location>
</feature>
<keyword evidence="2" id="KW-1185">Reference proteome</keyword>
<evidence type="ECO:0000313" key="1">
    <source>
        <dbReference type="EMBL" id="GMT19825.1"/>
    </source>
</evidence>